<dbReference type="EMBL" id="JAUKVY010000003">
    <property type="protein sequence ID" value="MDO1531978.1"/>
    <property type="molecule type" value="Genomic_DNA"/>
</dbReference>
<protein>
    <recommendedName>
        <fullName evidence="3">Alpha-L-arabinofuranosidase B catalytic domain-containing protein</fullName>
    </recommendedName>
</protein>
<sequence>MSGIVGHRGLLLDIGGITGTLLLDLLPPGVGHGYSVRRVRTAYAGSALRVRRSSDNAEQDIGFSGNDLDSATLLSFVGAGSGFVVTWYDQGGNGLDATMATTANQPRIVNAGTLDTENSKPSIVFDGTNDVLASAYSSSAPNSTRQFTSAVVERSQRTSSSNEAFYAFRRSGQRDYDSGFVHERRTTNISVGLTTGAGGGANNYVGRQGADSNTTALSQAAYFITPQTPAEAMYIDNTLKTLSNSYVSGTGAVGTHQNAGSGPHQIIIGNGNQTTTNASFDRPFQGKLSEILVWASDQVANRSTIYTDQKAYFGTP</sequence>
<dbReference type="SUPFAM" id="SSF49899">
    <property type="entry name" value="Concanavalin A-like lectins/glucanases"/>
    <property type="match status" value="1"/>
</dbReference>
<dbReference type="Gene3D" id="2.60.120.200">
    <property type="match status" value="1"/>
</dbReference>
<dbReference type="RefSeq" id="WP_301805717.1">
    <property type="nucleotide sequence ID" value="NZ_JAUJZH010000003.1"/>
</dbReference>
<evidence type="ECO:0000313" key="1">
    <source>
        <dbReference type="EMBL" id="MDO1531978.1"/>
    </source>
</evidence>
<evidence type="ECO:0008006" key="3">
    <source>
        <dbReference type="Google" id="ProtNLM"/>
    </source>
</evidence>
<organism evidence="1 2">
    <name type="scientific">Variovorax ginsengisoli</name>
    <dbReference type="NCBI Taxonomy" id="363844"/>
    <lineage>
        <taxon>Bacteria</taxon>
        <taxon>Pseudomonadati</taxon>
        <taxon>Pseudomonadota</taxon>
        <taxon>Betaproteobacteria</taxon>
        <taxon>Burkholderiales</taxon>
        <taxon>Comamonadaceae</taxon>
        <taxon>Variovorax</taxon>
    </lineage>
</organism>
<accession>A0ABT8S0C3</accession>
<gene>
    <name evidence="1" type="ORF">Q2T77_06740</name>
</gene>
<dbReference type="Proteomes" id="UP001169027">
    <property type="component" value="Unassembled WGS sequence"/>
</dbReference>
<dbReference type="InterPro" id="IPR013320">
    <property type="entry name" value="ConA-like_dom_sf"/>
</dbReference>
<proteinExistence type="predicted"/>
<name>A0ABT8S0C3_9BURK</name>
<keyword evidence="2" id="KW-1185">Reference proteome</keyword>
<comment type="caution">
    <text evidence="1">The sequence shown here is derived from an EMBL/GenBank/DDBJ whole genome shotgun (WGS) entry which is preliminary data.</text>
</comment>
<reference evidence="1" key="1">
    <citation type="submission" date="2023-06" db="EMBL/GenBank/DDBJ databases">
        <authorList>
            <person name="Jiang Y."/>
            <person name="Liu Q."/>
        </authorList>
    </citation>
    <scope>NUCLEOTIDE SEQUENCE</scope>
    <source>
        <strain evidence="1">CGMCC 1.12090</strain>
    </source>
</reference>
<evidence type="ECO:0000313" key="2">
    <source>
        <dbReference type="Proteomes" id="UP001169027"/>
    </source>
</evidence>